<comment type="function">
    <text evidence="6">Plays a role in vesicular protein sorting.</text>
</comment>
<keyword evidence="9" id="KW-1185">Reference proteome</keyword>
<proteinExistence type="inferred from homology"/>
<evidence type="ECO:0000256" key="4">
    <source>
        <dbReference type="ARBA" id="ARBA00022927"/>
    </source>
</evidence>
<keyword evidence="5" id="KW-0472">Membrane</keyword>
<dbReference type="AlphaFoldDB" id="A0A422PTK1"/>
<dbReference type="GO" id="GO:0006886">
    <property type="term" value="P:intracellular protein transport"/>
    <property type="evidence" value="ECO:0007669"/>
    <property type="project" value="TreeGrafter"/>
</dbReference>
<evidence type="ECO:0000256" key="5">
    <source>
        <dbReference type="ARBA" id="ARBA00023136"/>
    </source>
</evidence>
<dbReference type="GO" id="GO:0005829">
    <property type="term" value="C:cytosol"/>
    <property type="evidence" value="ECO:0007669"/>
    <property type="project" value="GOC"/>
</dbReference>
<feature type="region of interest" description="Disordered" evidence="7">
    <location>
        <begin position="374"/>
        <end position="397"/>
    </location>
</feature>
<evidence type="ECO:0000256" key="1">
    <source>
        <dbReference type="ARBA" id="ARBA00004170"/>
    </source>
</evidence>
<dbReference type="GO" id="GO:0030906">
    <property type="term" value="C:retromer, cargo-selective complex"/>
    <property type="evidence" value="ECO:0007669"/>
    <property type="project" value="InterPro"/>
</dbReference>
<name>A0A422PTK1_9TRYP</name>
<sequence length="891" mass="98899">MNAVVGEALEVVSIDRPILTPGQEQDKWLGEAVQAVKEKAARMKTYIRQREFIHVLRNASQMLLELRTGMLAPQHYYELYIKVFDELQHLEQYIEEEHSRGRSLGEMYEVVQHAGNIVPRLYLLITVGSVYVKSGEEPAIEIMRDLVEMCKGVQHPTRGLFLRHFLLTMMKNKLPGDSGRGSANSLENDGGTVEDTAELILQNFSEMNWLLIRIEAKAPPRAVEVQSQLHRRQRDRKELCVLVGMNVVRLSQLEGVERQAYKNTILPRLLNIIVKYREPLAQQYLLDVIVQVFPDEFHLFTLNELLAALEDVSSGVDVCATLASLMERLGNYATSLREGLAEVSGRKEERLLQTMFDVFKARLDAMLAASEARNGSSSGKLTSSGSSDKNSGGGGGGHPKHPFTLAAYLRAMMSLVRLTLRADRAAAVEHIGAVFTAVAGQLTLPLKEPLARAIERMIVHVIETLKDPSVVLGILDLEVLTQKLPFFSRRVVAVTLCSASVQSTAHRIGTLELSARLFELLAPLLQEEPDAPAQRGAVYVGNAAEEFREEQNLVCRVLHLLRSDDDATQLKMLNGVRKLLGQCGPERIAVTLPTLVSLYVRLALRTASMAEAEGNDEGGAATKRRVPCTRPFQIIHCGDGKGILEMLAAEQPVEGFQLYLTSANAADTCGLPDVAYELYVSAFQLYEENAADTREQIEMLTCLISSLYGLRSVAEENYELLATKVCQYSSKLVRKVDRSRVVALCASLFWKTALSEESHRRVLECLQRALKIADHVQEAQRLALFVELLNRLLHYYATSAPGVTVQYISALIDLVQEATNSCGGAGAGDTDDDGCEADALKDAVGEKNASHGTDVGSAREVYTAARTFYRNTTRYIRSRQQVDERWKEIDV</sequence>
<dbReference type="GeneID" id="40317149"/>
<dbReference type="GO" id="GO:0042147">
    <property type="term" value="P:retrograde transport, endosome to Golgi"/>
    <property type="evidence" value="ECO:0007669"/>
    <property type="project" value="InterPro"/>
</dbReference>
<accession>A0A422PTK1</accession>
<dbReference type="PIRSF" id="PIRSF009375">
    <property type="entry name" value="Retromer_Vps35"/>
    <property type="match status" value="1"/>
</dbReference>
<evidence type="ECO:0000256" key="3">
    <source>
        <dbReference type="ARBA" id="ARBA00022448"/>
    </source>
</evidence>
<dbReference type="Pfam" id="PF03635">
    <property type="entry name" value="Vps35"/>
    <property type="match status" value="1"/>
</dbReference>
<dbReference type="InterPro" id="IPR042491">
    <property type="entry name" value="Vps35_C"/>
</dbReference>
<feature type="compositionally biased region" description="Low complexity" evidence="7">
    <location>
        <begin position="375"/>
        <end position="390"/>
    </location>
</feature>
<evidence type="ECO:0000256" key="6">
    <source>
        <dbReference type="PIRNR" id="PIRNR009375"/>
    </source>
</evidence>
<keyword evidence="4 6" id="KW-0653">Protein transport</keyword>
<dbReference type="InterPro" id="IPR016024">
    <property type="entry name" value="ARM-type_fold"/>
</dbReference>
<protein>
    <recommendedName>
        <fullName evidence="6">Vacuolar protein sorting-associated protein 35</fullName>
    </recommendedName>
</protein>
<evidence type="ECO:0000256" key="7">
    <source>
        <dbReference type="SAM" id="MobiDB-lite"/>
    </source>
</evidence>
<comment type="caution">
    <text evidence="8">The sequence shown here is derived from an EMBL/GenBank/DDBJ whole genome shotgun (WGS) entry which is preliminary data.</text>
</comment>
<dbReference type="GO" id="GO:0005770">
    <property type="term" value="C:late endosome"/>
    <property type="evidence" value="ECO:0007669"/>
    <property type="project" value="TreeGrafter"/>
</dbReference>
<dbReference type="Proteomes" id="UP000284403">
    <property type="component" value="Unassembled WGS sequence"/>
</dbReference>
<evidence type="ECO:0000256" key="2">
    <source>
        <dbReference type="ARBA" id="ARBA00006536"/>
    </source>
</evidence>
<dbReference type="InterPro" id="IPR005378">
    <property type="entry name" value="Vps35"/>
</dbReference>
<dbReference type="PANTHER" id="PTHR11099:SF0">
    <property type="entry name" value="VACUOLAR PROTEIN SORTING-ASSOCIATED PROTEIN 35"/>
    <property type="match status" value="1"/>
</dbReference>
<organism evidence="8 9">
    <name type="scientific">Trypanosoma conorhini</name>
    <dbReference type="NCBI Taxonomy" id="83891"/>
    <lineage>
        <taxon>Eukaryota</taxon>
        <taxon>Discoba</taxon>
        <taxon>Euglenozoa</taxon>
        <taxon>Kinetoplastea</taxon>
        <taxon>Metakinetoplastina</taxon>
        <taxon>Trypanosomatida</taxon>
        <taxon>Trypanosomatidae</taxon>
        <taxon>Trypanosoma</taxon>
    </lineage>
</organism>
<dbReference type="SUPFAM" id="SSF48371">
    <property type="entry name" value="ARM repeat"/>
    <property type="match status" value="1"/>
</dbReference>
<comment type="similarity">
    <text evidence="2 6">Belongs to the VPS35 family.</text>
</comment>
<gene>
    <name evidence="8" type="ORF">Tco025E_03538</name>
</gene>
<keyword evidence="3 6" id="KW-0813">Transport</keyword>
<reference evidence="8 9" key="1">
    <citation type="journal article" date="2018" name="BMC Genomics">
        <title>Genomic comparison of Trypanosoma conorhini and Trypanosoma rangeli to Trypanosoma cruzi strains of high and low virulence.</title>
        <authorList>
            <person name="Bradwell K.R."/>
            <person name="Koparde V.N."/>
            <person name="Matveyev A.V."/>
            <person name="Serrano M.G."/>
            <person name="Alves J.M."/>
            <person name="Parikh H."/>
            <person name="Huang B."/>
            <person name="Lee V."/>
            <person name="Espinosa-Alvarez O."/>
            <person name="Ortiz P.A."/>
            <person name="Costa-Martins A.G."/>
            <person name="Teixeira M.M."/>
            <person name="Buck G.A."/>
        </authorList>
    </citation>
    <scope>NUCLEOTIDE SEQUENCE [LARGE SCALE GENOMIC DNA]</scope>
    <source>
        <strain evidence="8 9">025E</strain>
    </source>
</reference>
<evidence type="ECO:0000313" key="9">
    <source>
        <dbReference type="Proteomes" id="UP000284403"/>
    </source>
</evidence>
<comment type="subcellular location">
    <subcellularLocation>
        <location evidence="1">Membrane</location>
        <topology evidence="1">Peripheral membrane protein</topology>
    </subcellularLocation>
</comment>
<dbReference type="Gene3D" id="1.25.40.660">
    <property type="entry name" value="Vacuolar protein sorting-associated protein 35, helical subcomplex Vps35-C"/>
    <property type="match status" value="1"/>
</dbReference>
<dbReference type="OrthoDB" id="10258141at2759"/>
<dbReference type="EMBL" id="MKKU01000164">
    <property type="protein sequence ID" value="RNF21085.1"/>
    <property type="molecule type" value="Genomic_DNA"/>
</dbReference>
<evidence type="ECO:0000313" key="8">
    <source>
        <dbReference type="EMBL" id="RNF21085.1"/>
    </source>
</evidence>
<dbReference type="RefSeq" id="XP_029229428.1">
    <property type="nucleotide sequence ID" value="XM_029370456.1"/>
</dbReference>
<dbReference type="PANTHER" id="PTHR11099">
    <property type="entry name" value="VACUOLAR SORTING PROTEIN 35"/>
    <property type="match status" value="1"/>
</dbReference>